<dbReference type="AlphaFoldDB" id="A0A0C3P9U6"/>
<evidence type="ECO:0000256" key="1">
    <source>
        <dbReference type="SAM" id="MobiDB-lite"/>
    </source>
</evidence>
<feature type="region of interest" description="Disordered" evidence="1">
    <location>
        <begin position="1"/>
        <end position="25"/>
    </location>
</feature>
<accession>A0A0C3P9U6</accession>
<dbReference type="Proteomes" id="UP000053257">
    <property type="component" value="Unassembled WGS sequence"/>
</dbReference>
<protein>
    <submittedName>
        <fullName evidence="2">Uncharacterized protein</fullName>
    </submittedName>
</protein>
<evidence type="ECO:0000313" key="3">
    <source>
        <dbReference type="Proteomes" id="UP000053257"/>
    </source>
</evidence>
<organism evidence="2 3">
    <name type="scientific">Phlebiopsis gigantea (strain 11061_1 CR5-6)</name>
    <name type="common">White-rot fungus</name>
    <name type="synonym">Peniophora gigantea</name>
    <dbReference type="NCBI Taxonomy" id="745531"/>
    <lineage>
        <taxon>Eukaryota</taxon>
        <taxon>Fungi</taxon>
        <taxon>Dikarya</taxon>
        <taxon>Basidiomycota</taxon>
        <taxon>Agaricomycotina</taxon>
        <taxon>Agaricomycetes</taxon>
        <taxon>Polyporales</taxon>
        <taxon>Phanerochaetaceae</taxon>
        <taxon>Phlebiopsis</taxon>
    </lineage>
</organism>
<name>A0A0C3P9U6_PHLG1</name>
<evidence type="ECO:0000313" key="2">
    <source>
        <dbReference type="EMBL" id="KIP01503.1"/>
    </source>
</evidence>
<sequence>MACPQPQVPFTSSTPADGGPATGFLRPPQTLHVLPEPLVRRPTLPSISYVRATATANFASSSLKGALGDSSSMAALQPQVPFALSPPASSAKKRRYKSLANIASKTPGVKLTDGGGLATLDGEMQWQRRNMACQRCHKLKTSCQPSNQSPQ</sequence>
<keyword evidence="3" id="KW-1185">Reference proteome</keyword>
<gene>
    <name evidence="2" type="ORF">PHLGIDRAFT_123297</name>
</gene>
<dbReference type="EMBL" id="KN840778">
    <property type="protein sequence ID" value="KIP01503.1"/>
    <property type="molecule type" value="Genomic_DNA"/>
</dbReference>
<reference evidence="2 3" key="1">
    <citation type="journal article" date="2014" name="PLoS Genet.">
        <title>Analysis of the Phlebiopsis gigantea genome, transcriptome and secretome provides insight into its pioneer colonization strategies of wood.</title>
        <authorList>
            <person name="Hori C."/>
            <person name="Ishida T."/>
            <person name="Igarashi K."/>
            <person name="Samejima M."/>
            <person name="Suzuki H."/>
            <person name="Master E."/>
            <person name="Ferreira P."/>
            <person name="Ruiz-Duenas F.J."/>
            <person name="Held B."/>
            <person name="Canessa P."/>
            <person name="Larrondo L.F."/>
            <person name="Schmoll M."/>
            <person name="Druzhinina I.S."/>
            <person name="Kubicek C.P."/>
            <person name="Gaskell J.A."/>
            <person name="Kersten P."/>
            <person name="St John F."/>
            <person name="Glasner J."/>
            <person name="Sabat G."/>
            <person name="Splinter BonDurant S."/>
            <person name="Syed K."/>
            <person name="Yadav J."/>
            <person name="Mgbeahuruike A.C."/>
            <person name="Kovalchuk A."/>
            <person name="Asiegbu F.O."/>
            <person name="Lackner G."/>
            <person name="Hoffmeister D."/>
            <person name="Rencoret J."/>
            <person name="Gutierrez A."/>
            <person name="Sun H."/>
            <person name="Lindquist E."/>
            <person name="Barry K."/>
            <person name="Riley R."/>
            <person name="Grigoriev I.V."/>
            <person name="Henrissat B."/>
            <person name="Kues U."/>
            <person name="Berka R.M."/>
            <person name="Martinez A.T."/>
            <person name="Covert S.F."/>
            <person name="Blanchette R.A."/>
            <person name="Cullen D."/>
        </authorList>
    </citation>
    <scope>NUCLEOTIDE SEQUENCE [LARGE SCALE GENOMIC DNA]</scope>
    <source>
        <strain evidence="2 3">11061_1 CR5-6</strain>
    </source>
</reference>
<proteinExistence type="predicted"/>
<dbReference type="HOGENOM" id="CLU_1732150_0_0_1"/>